<protein>
    <submittedName>
        <fullName evidence="2">Uncharacterized protein</fullName>
    </submittedName>
</protein>
<evidence type="ECO:0000313" key="2">
    <source>
        <dbReference type="EMBL" id="KAK8074196.1"/>
    </source>
</evidence>
<dbReference type="Proteomes" id="UP001480595">
    <property type="component" value="Unassembled WGS sequence"/>
</dbReference>
<comment type="caution">
    <text evidence="2">The sequence shown here is derived from an EMBL/GenBank/DDBJ whole genome shotgun (WGS) entry which is preliminary data.</text>
</comment>
<proteinExistence type="predicted"/>
<dbReference type="EMBL" id="JAQQWL010000005">
    <property type="protein sequence ID" value="KAK8074196.1"/>
    <property type="molecule type" value="Genomic_DNA"/>
</dbReference>
<sequence>MFNPRLPHPIFLTYTTNCFLRFRPDSDRSRSVLASLPASLEPLDTPKRKAGGKKRPAHAIKVEDFEDDDTRAGE</sequence>
<evidence type="ECO:0000313" key="3">
    <source>
        <dbReference type="Proteomes" id="UP001480595"/>
    </source>
</evidence>
<dbReference type="GeneID" id="92089567"/>
<feature type="region of interest" description="Disordered" evidence="1">
    <location>
        <begin position="31"/>
        <end position="74"/>
    </location>
</feature>
<organism evidence="2 3">
    <name type="scientific">Apiospora phragmitis</name>
    <dbReference type="NCBI Taxonomy" id="2905665"/>
    <lineage>
        <taxon>Eukaryota</taxon>
        <taxon>Fungi</taxon>
        <taxon>Dikarya</taxon>
        <taxon>Ascomycota</taxon>
        <taxon>Pezizomycotina</taxon>
        <taxon>Sordariomycetes</taxon>
        <taxon>Xylariomycetidae</taxon>
        <taxon>Amphisphaeriales</taxon>
        <taxon>Apiosporaceae</taxon>
        <taxon>Apiospora</taxon>
    </lineage>
</organism>
<feature type="compositionally biased region" description="Basic residues" evidence="1">
    <location>
        <begin position="48"/>
        <end position="58"/>
    </location>
</feature>
<gene>
    <name evidence="2" type="ORF">PG994_005095</name>
</gene>
<reference evidence="2 3" key="1">
    <citation type="submission" date="2023-01" db="EMBL/GenBank/DDBJ databases">
        <title>Analysis of 21 Apiospora genomes using comparative genomics revels a genus with tremendous synthesis potential of carbohydrate active enzymes and secondary metabolites.</title>
        <authorList>
            <person name="Sorensen T."/>
        </authorList>
    </citation>
    <scope>NUCLEOTIDE SEQUENCE [LARGE SCALE GENOMIC DNA]</scope>
    <source>
        <strain evidence="2 3">CBS 135458</strain>
    </source>
</reference>
<dbReference type="RefSeq" id="XP_066718671.1">
    <property type="nucleotide sequence ID" value="XM_066856504.1"/>
</dbReference>
<name>A0ABR1VV56_9PEZI</name>
<accession>A0ABR1VV56</accession>
<evidence type="ECO:0000256" key="1">
    <source>
        <dbReference type="SAM" id="MobiDB-lite"/>
    </source>
</evidence>
<keyword evidence="3" id="KW-1185">Reference proteome</keyword>
<feature type="compositionally biased region" description="Acidic residues" evidence="1">
    <location>
        <begin position="64"/>
        <end position="74"/>
    </location>
</feature>